<organism evidence="1">
    <name type="scientific">marine sediment metagenome</name>
    <dbReference type="NCBI Taxonomy" id="412755"/>
    <lineage>
        <taxon>unclassified sequences</taxon>
        <taxon>metagenomes</taxon>
        <taxon>ecological metagenomes</taxon>
    </lineage>
</organism>
<dbReference type="AlphaFoldDB" id="A0A0F9F6I5"/>
<dbReference type="EMBL" id="LAZR01024757">
    <property type="protein sequence ID" value="KKL74101.1"/>
    <property type="molecule type" value="Genomic_DNA"/>
</dbReference>
<protein>
    <submittedName>
        <fullName evidence="1">Uncharacterized protein</fullName>
    </submittedName>
</protein>
<comment type="caution">
    <text evidence="1">The sequence shown here is derived from an EMBL/GenBank/DDBJ whole genome shotgun (WGS) entry which is preliminary data.</text>
</comment>
<evidence type="ECO:0000313" key="1">
    <source>
        <dbReference type="EMBL" id="KKL74101.1"/>
    </source>
</evidence>
<gene>
    <name evidence="1" type="ORF">LCGC14_2068270</name>
</gene>
<proteinExistence type="predicted"/>
<sequence length="62" mass="7273">MRPDFTAEMCYFMRSRGLLETLYIQYCDEIGIIENPSSQSESGWICYIHTDFGYMFTVVKAN</sequence>
<name>A0A0F9F6I5_9ZZZZ</name>
<accession>A0A0F9F6I5</accession>
<reference evidence="1" key="1">
    <citation type="journal article" date="2015" name="Nature">
        <title>Complex archaea that bridge the gap between prokaryotes and eukaryotes.</title>
        <authorList>
            <person name="Spang A."/>
            <person name="Saw J.H."/>
            <person name="Jorgensen S.L."/>
            <person name="Zaremba-Niedzwiedzka K."/>
            <person name="Martijn J."/>
            <person name="Lind A.E."/>
            <person name="van Eijk R."/>
            <person name="Schleper C."/>
            <person name="Guy L."/>
            <person name="Ettema T.J."/>
        </authorList>
    </citation>
    <scope>NUCLEOTIDE SEQUENCE</scope>
</reference>